<dbReference type="EMBL" id="BARU01010323">
    <property type="protein sequence ID" value="GAH32108.1"/>
    <property type="molecule type" value="Genomic_DNA"/>
</dbReference>
<comment type="caution">
    <text evidence="1">The sequence shown here is derived from an EMBL/GenBank/DDBJ whole genome shotgun (WGS) entry which is preliminary data.</text>
</comment>
<dbReference type="AlphaFoldDB" id="X1GGG5"/>
<evidence type="ECO:0000313" key="1">
    <source>
        <dbReference type="EMBL" id="GAH32108.1"/>
    </source>
</evidence>
<organism evidence="1">
    <name type="scientific">marine sediment metagenome</name>
    <dbReference type="NCBI Taxonomy" id="412755"/>
    <lineage>
        <taxon>unclassified sequences</taxon>
        <taxon>metagenomes</taxon>
        <taxon>ecological metagenomes</taxon>
    </lineage>
</organism>
<accession>X1GGG5</accession>
<gene>
    <name evidence="1" type="ORF">S03H2_19712</name>
</gene>
<protein>
    <submittedName>
        <fullName evidence="1">Uncharacterized protein</fullName>
    </submittedName>
</protein>
<reference evidence="1" key="1">
    <citation type="journal article" date="2014" name="Front. Microbiol.">
        <title>High frequency of phylogenetically diverse reductive dehalogenase-homologous genes in deep subseafloor sedimentary metagenomes.</title>
        <authorList>
            <person name="Kawai M."/>
            <person name="Futagami T."/>
            <person name="Toyoda A."/>
            <person name="Takaki Y."/>
            <person name="Nishi S."/>
            <person name="Hori S."/>
            <person name="Arai W."/>
            <person name="Tsubouchi T."/>
            <person name="Morono Y."/>
            <person name="Uchiyama I."/>
            <person name="Ito T."/>
            <person name="Fujiyama A."/>
            <person name="Inagaki F."/>
            <person name="Takami H."/>
        </authorList>
    </citation>
    <scope>NUCLEOTIDE SEQUENCE</scope>
    <source>
        <strain evidence="1">Expedition CK06-06</strain>
    </source>
</reference>
<name>X1GGG5_9ZZZZ</name>
<proteinExistence type="predicted"/>
<sequence>VDGESVKVEIIALEGEVALVRALPKLKDGVLIPQFPFPERMSSAQVLAKSLTEVRIYR</sequence>
<feature type="non-terminal residue" evidence="1">
    <location>
        <position position="1"/>
    </location>
</feature>